<dbReference type="Gene3D" id="3.40.50.300">
    <property type="entry name" value="P-loop containing nucleotide triphosphate hydrolases"/>
    <property type="match status" value="1"/>
</dbReference>
<dbReference type="InterPro" id="IPR036925">
    <property type="entry name" value="TIF_IF2_dom3_sf"/>
</dbReference>
<dbReference type="InterPro" id="IPR044145">
    <property type="entry name" value="IF2_II"/>
</dbReference>
<dbReference type="InterPro" id="IPR000795">
    <property type="entry name" value="T_Tr_GTP-bd_dom"/>
</dbReference>
<dbReference type="SUPFAM" id="SSF52156">
    <property type="entry name" value="Initiation factor IF2/eIF5b, domain 3"/>
    <property type="match status" value="1"/>
</dbReference>
<dbReference type="Pfam" id="PF00009">
    <property type="entry name" value="GTP_EFTU"/>
    <property type="match status" value="1"/>
</dbReference>
<dbReference type="SUPFAM" id="SSF50447">
    <property type="entry name" value="Translation proteins"/>
    <property type="match status" value="2"/>
</dbReference>
<dbReference type="GO" id="GO:0005525">
    <property type="term" value="F:GTP binding"/>
    <property type="evidence" value="ECO:0007669"/>
    <property type="project" value="UniProtKB-KW"/>
</dbReference>
<comment type="similarity">
    <text evidence="1">Belongs to the TRAFAC class translation factor GTPase superfamily. Classic translation factor GTPase family. IF-2 subfamily.</text>
</comment>
<evidence type="ECO:0000313" key="9">
    <source>
        <dbReference type="WBParaSite" id="Pan_g294.t1"/>
    </source>
</evidence>
<dbReference type="CDD" id="cd03692">
    <property type="entry name" value="mtIF2_IVc"/>
    <property type="match status" value="1"/>
</dbReference>
<name>A0A7E4VST8_PANRE</name>
<reference evidence="8" key="1">
    <citation type="journal article" date="2013" name="Genetics">
        <title>The draft genome and transcriptome of Panagrellus redivivus are shaped by the harsh demands of a free-living lifestyle.</title>
        <authorList>
            <person name="Srinivasan J."/>
            <person name="Dillman A.R."/>
            <person name="Macchietto M.G."/>
            <person name="Heikkinen L."/>
            <person name="Lakso M."/>
            <person name="Fracchia K.M."/>
            <person name="Antoshechkin I."/>
            <person name="Mortazavi A."/>
            <person name="Wong G."/>
            <person name="Sternberg P.W."/>
        </authorList>
    </citation>
    <scope>NUCLEOTIDE SEQUENCE [LARGE SCALE GENOMIC DNA]</scope>
    <source>
        <strain evidence="8">MT8872</strain>
    </source>
</reference>
<dbReference type="InterPro" id="IPR027417">
    <property type="entry name" value="P-loop_NTPase"/>
</dbReference>
<evidence type="ECO:0000256" key="4">
    <source>
        <dbReference type="ARBA" id="ARBA00022917"/>
    </source>
</evidence>
<sequence>MYRILTSQRRLLFAISQANLPPISGNVFPHERPFHTSYIQLKKGRTRKKYIDPVIVKQVKTSKKVADIYDDANMAELATAIGVDIDALSDSLIELDEDNVKLLGSATSLDRKTVLDVCSIHGIKPRFVYRPNEEKLMKKLSDEADAFPQPPPPPSELVRRAPVVTIMGHVDHGKTTLLDALRSSSIVSTEFGGITQHIGAFSVQLPGTKSRVTFLDTPGHAAFKAMRERGARATDIVVLVVAADDGVNEQTVESIKYAREAGVPIVVAINKCDKPQADPAKTRRDLMQHDIVVEDMGGDIQVVEISALQGTNIKALQEALILQAELMDLKSTPKGLSEGVVIESTTAQGLGKVCTMVVQRGTVKRGSVLVAGTAWGRVRSLTDEHNKTLKEAGPSTPARISGWRENLPPPGEAILEVESEQRAQEVIEFRRRRIMDERAEKDRDVIEARRSEEREIYLQNRQKLLNKGMRYGSTYHHVVMKEAKKRAMEATSEPTEKPVLRVIIRSDVDGTLEALLNVLDTYDSQLCDLQIVDFGVGAPIDNHIELAAETNAVIYCFNTPISAGIRTLANSKDVTVEQFNVIYRLIDALKDKLSSQIPPKTELKQVGEGHVLKEFLITDRGKKKQPIAGCLVDWGVFKKTSIFRVLRGSEIVYEGPVESLKCENEFVSQAKTNTEVGVFLSDKNIRFKEDDTIEVLDKETVPQVIDWHPAGF</sequence>
<evidence type="ECO:0000256" key="6">
    <source>
        <dbReference type="ARBA" id="ARBA00025162"/>
    </source>
</evidence>
<dbReference type="Gene3D" id="3.40.50.10050">
    <property type="entry name" value="Translation initiation factor IF- 2, domain 3"/>
    <property type="match status" value="1"/>
</dbReference>
<keyword evidence="5" id="KW-0342">GTP-binding</keyword>
<dbReference type="PANTHER" id="PTHR43381:SF20">
    <property type="entry name" value="TRANSLATION INITIATION FACTOR IF-2, MITOCHONDRIAL"/>
    <property type="match status" value="1"/>
</dbReference>
<evidence type="ECO:0000256" key="5">
    <source>
        <dbReference type="ARBA" id="ARBA00023134"/>
    </source>
</evidence>
<dbReference type="FunFam" id="2.40.30.10:FF:000054">
    <property type="entry name" value="Translation initiation factor IF-2"/>
    <property type="match status" value="1"/>
</dbReference>
<protein>
    <submittedName>
        <fullName evidence="9">Tr-type G domain-containing protein</fullName>
    </submittedName>
</protein>
<organism evidence="8 9">
    <name type="scientific">Panagrellus redivivus</name>
    <name type="common">Microworm</name>
    <dbReference type="NCBI Taxonomy" id="6233"/>
    <lineage>
        <taxon>Eukaryota</taxon>
        <taxon>Metazoa</taxon>
        <taxon>Ecdysozoa</taxon>
        <taxon>Nematoda</taxon>
        <taxon>Chromadorea</taxon>
        <taxon>Rhabditida</taxon>
        <taxon>Tylenchina</taxon>
        <taxon>Panagrolaimomorpha</taxon>
        <taxon>Panagrolaimoidea</taxon>
        <taxon>Panagrolaimidae</taxon>
        <taxon>Panagrellus</taxon>
    </lineage>
</organism>
<dbReference type="Proteomes" id="UP000492821">
    <property type="component" value="Unassembled WGS sequence"/>
</dbReference>
<reference evidence="9" key="2">
    <citation type="submission" date="2020-10" db="UniProtKB">
        <authorList>
            <consortium name="WormBaseParasite"/>
        </authorList>
    </citation>
    <scope>IDENTIFICATION</scope>
</reference>
<keyword evidence="4" id="KW-0648">Protein biosynthesis</keyword>
<dbReference type="GO" id="GO:0005737">
    <property type="term" value="C:cytoplasm"/>
    <property type="evidence" value="ECO:0007669"/>
    <property type="project" value="TreeGrafter"/>
</dbReference>
<dbReference type="Pfam" id="PF11987">
    <property type="entry name" value="IF-2"/>
    <property type="match status" value="1"/>
</dbReference>
<keyword evidence="3" id="KW-0547">Nucleotide-binding</keyword>
<dbReference type="InterPro" id="IPR053905">
    <property type="entry name" value="EF-G-like_DII"/>
</dbReference>
<dbReference type="PROSITE" id="PS51722">
    <property type="entry name" value="G_TR_2"/>
    <property type="match status" value="1"/>
</dbReference>
<evidence type="ECO:0000313" key="8">
    <source>
        <dbReference type="Proteomes" id="UP000492821"/>
    </source>
</evidence>
<evidence type="ECO:0000256" key="1">
    <source>
        <dbReference type="ARBA" id="ARBA00007733"/>
    </source>
</evidence>
<evidence type="ECO:0000259" key="7">
    <source>
        <dbReference type="PROSITE" id="PS51722"/>
    </source>
</evidence>
<dbReference type="SUPFAM" id="SSF52540">
    <property type="entry name" value="P-loop containing nucleoside triphosphate hydrolases"/>
    <property type="match status" value="1"/>
</dbReference>
<evidence type="ECO:0000256" key="3">
    <source>
        <dbReference type="ARBA" id="ARBA00022741"/>
    </source>
</evidence>
<dbReference type="FunFam" id="3.40.50.10050:FF:000001">
    <property type="entry name" value="Translation initiation factor IF-2"/>
    <property type="match status" value="1"/>
</dbReference>
<dbReference type="GO" id="GO:0003743">
    <property type="term" value="F:translation initiation factor activity"/>
    <property type="evidence" value="ECO:0007669"/>
    <property type="project" value="UniProtKB-KW"/>
</dbReference>
<dbReference type="InterPro" id="IPR015760">
    <property type="entry name" value="TIF_IF2"/>
</dbReference>
<dbReference type="NCBIfam" id="TIGR00231">
    <property type="entry name" value="small_GTP"/>
    <property type="match status" value="1"/>
</dbReference>
<dbReference type="CDD" id="cd03702">
    <property type="entry name" value="IF2_mtIF2_II"/>
    <property type="match status" value="1"/>
</dbReference>
<evidence type="ECO:0000256" key="2">
    <source>
        <dbReference type="ARBA" id="ARBA00022540"/>
    </source>
</evidence>
<comment type="function">
    <text evidence="6">One of the essential components for the initiation of protein synthesis. Protects formylmethionyl-tRNA from spontaneous hydrolysis and promotes its binding to the 30S ribosomal subunits. Also involved in the hydrolysis of GTP during the formation of the 70S ribosomal complex.</text>
</comment>
<dbReference type="InterPro" id="IPR023115">
    <property type="entry name" value="TIF_IF2_dom3"/>
</dbReference>
<dbReference type="AlphaFoldDB" id="A0A7E4VST8"/>
<accession>A0A7E4VST8</accession>
<dbReference type="Pfam" id="PF22042">
    <property type="entry name" value="EF-G_D2"/>
    <property type="match status" value="1"/>
</dbReference>
<dbReference type="WBParaSite" id="Pan_g294.t1">
    <property type="protein sequence ID" value="Pan_g294.t1"/>
    <property type="gene ID" value="Pan_g294"/>
</dbReference>
<dbReference type="GO" id="GO:0003924">
    <property type="term" value="F:GTPase activity"/>
    <property type="evidence" value="ECO:0007669"/>
    <property type="project" value="InterPro"/>
</dbReference>
<dbReference type="InterPro" id="IPR009000">
    <property type="entry name" value="Transl_B-barrel_sf"/>
</dbReference>
<dbReference type="CDD" id="cd01887">
    <property type="entry name" value="IF2_eIF5B"/>
    <property type="match status" value="1"/>
</dbReference>
<dbReference type="PANTHER" id="PTHR43381">
    <property type="entry name" value="TRANSLATION INITIATION FACTOR IF-2-RELATED"/>
    <property type="match status" value="1"/>
</dbReference>
<feature type="domain" description="Tr-type G" evidence="7">
    <location>
        <begin position="159"/>
        <end position="334"/>
    </location>
</feature>
<proteinExistence type="inferred from homology"/>
<dbReference type="InterPro" id="IPR005225">
    <property type="entry name" value="Small_GTP-bd"/>
</dbReference>
<keyword evidence="2" id="KW-0396">Initiation factor</keyword>
<dbReference type="Gene3D" id="2.40.30.10">
    <property type="entry name" value="Translation factors"/>
    <property type="match status" value="2"/>
</dbReference>
<keyword evidence="8" id="KW-1185">Reference proteome</keyword>
<dbReference type="FunFam" id="3.40.50.300:FF:000019">
    <property type="entry name" value="Translation initiation factor IF-2"/>
    <property type="match status" value="1"/>
</dbReference>